<dbReference type="AlphaFoldDB" id="A0A5A7QE42"/>
<gene>
    <name evidence="2" type="ORF">STAS_20032</name>
</gene>
<evidence type="ECO:0000256" key="1">
    <source>
        <dbReference type="SAM" id="MobiDB-lite"/>
    </source>
</evidence>
<organism evidence="2 3">
    <name type="scientific">Striga asiatica</name>
    <name type="common">Asiatic witchweed</name>
    <name type="synonym">Buchnera asiatica</name>
    <dbReference type="NCBI Taxonomy" id="4170"/>
    <lineage>
        <taxon>Eukaryota</taxon>
        <taxon>Viridiplantae</taxon>
        <taxon>Streptophyta</taxon>
        <taxon>Embryophyta</taxon>
        <taxon>Tracheophyta</taxon>
        <taxon>Spermatophyta</taxon>
        <taxon>Magnoliopsida</taxon>
        <taxon>eudicotyledons</taxon>
        <taxon>Gunneridae</taxon>
        <taxon>Pentapetalae</taxon>
        <taxon>asterids</taxon>
        <taxon>lamiids</taxon>
        <taxon>Lamiales</taxon>
        <taxon>Orobanchaceae</taxon>
        <taxon>Buchnereae</taxon>
        <taxon>Striga</taxon>
    </lineage>
</organism>
<reference evidence="3" key="1">
    <citation type="journal article" date="2019" name="Curr. Biol.">
        <title>Genome Sequence of Striga asiatica Provides Insight into the Evolution of Plant Parasitism.</title>
        <authorList>
            <person name="Yoshida S."/>
            <person name="Kim S."/>
            <person name="Wafula E.K."/>
            <person name="Tanskanen J."/>
            <person name="Kim Y.M."/>
            <person name="Honaas L."/>
            <person name="Yang Z."/>
            <person name="Spallek T."/>
            <person name="Conn C.E."/>
            <person name="Ichihashi Y."/>
            <person name="Cheong K."/>
            <person name="Cui S."/>
            <person name="Der J.P."/>
            <person name="Gundlach H."/>
            <person name="Jiao Y."/>
            <person name="Hori C."/>
            <person name="Ishida J.K."/>
            <person name="Kasahara H."/>
            <person name="Kiba T."/>
            <person name="Kim M.S."/>
            <person name="Koo N."/>
            <person name="Laohavisit A."/>
            <person name="Lee Y.H."/>
            <person name="Lumba S."/>
            <person name="McCourt P."/>
            <person name="Mortimer J.C."/>
            <person name="Mutuku J.M."/>
            <person name="Nomura T."/>
            <person name="Sasaki-Sekimoto Y."/>
            <person name="Seto Y."/>
            <person name="Wang Y."/>
            <person name="Wakatake T."/>
            <person name="Sakakibara H."/>
            <person name="Demura T."/>
            <person name="Yamaguchi S."/>
            <person name="Yoneyama K."/>
            <person name="Manabe R.I."/>
            <person name="Nelson D.C."/>
            <person name="Schulman A.H."/>
            <person name="Timko M.P."/>
            <person name="dePamphilis C.W."/>
            <person name="Choi D."/>
            <person name="Shirasu K."/>
        </authorList>
    </citation>
    <scope>NUCLEOTIDE SEQUENCE [LARGE SCALE GENOMIC DNA]</scope>
    <source>
        <strain evidence="3">cv. UVA1</strain>
    </source>
</reference>
<protein>
    <submittedName>
        <fullName evidence="2">Chlorophyll A/B binding protein 1</fullName>
    </submittedName>
</protein>
<dbReference type="EMBL" id="BKCP01006516">
    <property type="protein sequence ID" value="GER43196.1"/>
    <property type="molecule type" value="Genomic_DNA"/>
</dbReference>
<evidence type="ECO:0000313" key="3">
    <source>
        <dbReference type="Proteomes" id="UP000325081"/>
    </source>
</evidence>
<feature type="region of interest" description="Disordered" evidence="1">
    <location>
        <begin position="1"/>
        <end position="22"/>
    </location>
</feature>
<accession>A0A5A7QE42</accession>
<comment type="caution">
    <text evidence="2">The sequence shown here is derived from an EMBL/GenBank/DDBJ whole genome shotgun (WGS) entry which is preliminary data.</text>
</comment>
<evidence type="ECO:0000313" key="2">
    <source>
        <dbReference type="EMBL" id="GER43196.1"/>
    </source>
</evidence>
<dbReference type="Proteomes" id="UP000325081">
    <property type="component" value="Unassembled WGS sequence"/>
</dbReference>
<name>A0A5A7QE42_STRAF</name>
<proteinExistence type="predicted"/>
<sequence>MPRNQHGSPWNGRRPVKSRAKFRDSRDGYLAASLDSEIAWRSEAEATKKTTIESTRRGSVLLLSYLLCTDTLGIPLPWELLQPVLRILGMLMICRMQHPGRSPNFVVQREKTEDRN</sequence>
<keyword evidence="3" id="KW-1185">Reference proteome</keyword>